<keyword evidence="6" id="KW-0732">Signal</keyword>
<evidence type="ECO:0000313" key="9">
    <source>
        <dbReference type="Proteomes" id="UP001363622"/>
    </source>
</evidence>
<keyword evidence="2 5" id="KW-0645">Protease</keyword>
<evidence type="ECO:0000256" key="6">
    <source>
        <dbReference type="SAM" id="SignalP"/>
    </source>
</evidence>
<dbReference type="InterPro" id="IPR021109">
    <property type="entry name" value="Peptidase_aspartic_dom_sf"/>
</dbReference>
<dbReference type="CDD" id="cd06097">
    <property type="entry name" value="Aspergillopepsin_like"/>
    <property type="match status" value="1"/>
</dbReference>
<protein>
    <submittedName>
        <fullName evidence="8">Aspartic protease pepB</fullName>
    </submittedName>
</protein>
<dbReference type="PROSITE" id="PS00141">
    <property type="entry name" value="ASP_PROTEASE"/>
    <property type="match status" value="1"/>
</dbReference>
<dbReference type="GO" id="GO:0008233">
    <property type="term" value="F:peptidase activity"/>
    <property type="evidence" value="ECO:0007669"/>
    <property type="project" value="UniProtKB-KW"/>
</dbReference>
<dbReference type="PRINTS" id="PR00792">
    <property type="entry name" value="PEPSIN"/>
</dbReference>
<dbReference type="InterPro" id="IPR001461">
    <property type="entry name" value="Aspartic_peptidase_A1"/>
</dbReference>
<evidence type="ECO:0000256" key="3">
    <source>
        <dbReference type="ARBA" id="ARBA00022750"/>
    </source>
</evidence>
<evidence type="ECO:0000256" key="2">
    <source>
        <dbReference type="ARBA" id="ARBA00022670"/>
    </source>
</evidence>
<dbReference type="InterPro" id="IPR034163">
    <property type="entry name" value="Aspergillopepsin-like_cat_dom"/>
</dbReference>
<name>A0ABR1KPH7_9PEZI</name>
<comment type="caution">
    <text evidence="8">The sequence shown here is derived from an EMBL/GenBank/DDBJ whole genome shotgun (WGS) entry which is preliminary data.</text>
</comment>
<evidence type="ECO:0000256" key="5">
    <source>
        <dbReference type="RuleBase" id="RU000454"/>
    </source>
</evidence>
<dbReference type="InterPro" id="IPR033121">
    <property type="entry name" value="PEPTIDASE_A1"/>
</dbReference>
<feature type="signal peptide" evidence="6">
    <location>
        <begin position="1"/>
        <end position="17"/>
    </location>
</feature>
<evidence type="ECO:0000256" key="1">
    <source>
        <dbReference type="ARBA" id="ARBA00007447"/>
    </source>
</evidence>
<dbReference type="Pfam" id="PF00026">
    <property type="entry name" value="Asp"/>
    <property type="match status" value="1"/>
</dbReference>
<dbReference type="EMBL" id="JBBPHU010000006">
    <property type="protein sequence ID" value="KAK7516855.1"/>
    <property type="molecule type" value="Genomic_DNA"/>
</dbReference>
<keyword evidence="3 5" id="KW-0064">Aspartyl protease</keyword>
<evidence type="ECO:0000259" key="7">
    <source>
        <dbReference type="PROSITE" id="PS51767"/>
    </source>
</evidence>
<dbReference type="PROSITE" id="PS51767">
    <property type="entry name" value="PEPTIDASE_A1"/>
    <property type="match status" value="1"/>
</dbReference>
<feature type="chain" id="PRO_5045363471" evidence="6">
    <location>
        <begin position="18"/>
        <end position="415"/>
    </location>
</feature>
<feature type="domain" description="Peptidase A1" evidence="7">
    <location>
        <begin position="97"/>
        <end position="407"/>
    </location>
</feature>
<evidence type="ECO:0000313" key="8">
    <source>
        <dbReference type="EMBL" id="KAK7516855.1"/>
    </source>
</evidence>
<dbReference type="PANTHER" id="PTHR47966:SF2">
    <property type="entry name" value="ASPERGILLOPEPSIN-1-RELATED"/>
    <property type="match status" value="1"/>
</dbReference>
<dbReference type="Gene3D" id="2.40.70.10">
    <property type="entry name" value="Acid Proteases"/>
    <property type="match status" value="2"/>
</dbReference>
<keyword evidence="9" id="KW-1185">Reference proteome</keyword>
<dbReference type="PANTHER" id="PTHR47966">
    <property type="entry name" value="BETA-SITE APP-CLEAVING ENZYME, ISOFORM A-RELATED"/>
    <property type="match status" value="1"/>
</dbReference>
<organism evidence="8 9">
    <name type="scientific">Phyllosticta citriasiana</name>
    <dbReference type="NCBI Taxonomy" id="595635"/>
    <lineage>
        <taxon>Eukaryota</taxon>
        <taxon>Fungi</taxon>
        <taxon>Dikarya</taxon>
        <taxon>Ascomycota</taxon>
        <taxon>Pezizomycotina</taxon>
        <taxon>Dothideomycetes</taxon>
        <taxon>Dothideomycetes incertae sedis</taxon>
        <taxon>Botryosphaeriales</taxon>
        <taxon>Phyllostictaceae</taxon>
        <taxon>Phyllosticta</taxon>
    </lineage>
</organism>
<gene>
    <name evidence="8" type="ORF">IWZ03DRAFT_200533</name>
</gene>
<dbReference type="Proteomes" id="UP001363622">
    <property type="component" value="Unassembled WGS sequence"/>
</dbReference>
<proteinExistence type="inferred from homology"/>
<dbReference type="InterPro" id="IPR001969">
    <property type="entry name" value="Aspartic_peptidase_AS"/>
</dbReference>
<keyword evidence="4 5" id="KW-0378">Hydrolase</keyword>
<reference evidence="8 9" key="1">
    <citation type="submission" date="2024-04" db="EMBL/GenBank/DDBJ databases">
        <title>Phyllosticta paracitricarpa is synonymous to the EU quarantine fungus P. citricarpa based on phylogenomic analyses.</title>
        <authorList>
            <consortium name="Lawrence Berkeley National Laboratory"/>
            <person name="Van Ingen-Buijs V.A."/>
            <person name="Van Westerhoven A.C."/>
            <person name="Haridas S."/>
            <person name="Skiadas P."/>
            <person name="Martin F."/>
            <person name="Groenewald J.Z."/>
            <person name="Crous P.W."/>
            <person name="Seidl M.F."/>
        </authorList>
    </citation>
    <scope>NUCLEOTIDE SEQUENCE [LARGE SCALE GENOMIC DNA]</scope>
    <source>
        <strain evidence="8 9">CBS 123371</strain>
    </source>
</reference>
<evidence type="ECO:0000256" key="4">
    <source>
        <dbReference type="ARBA" id="ARBA00022801"/>
    </source>
</evidence>
<comment type="similarity">
    <text evidence="1 5">Belongs to the peptidase A1 family.</text>
</comment>
<accession>A0ABR1KPH7</accession>
<dbReference type="SUPFAM" id="SSF50630">
    <property type="entry name" value="Acid proteases"/>
    <property type="match status" value="1"/>
</dbReference>
<sequence>MMDRVLNFAFLLGCAFAAPHDLTAGTFTSTQEARGYMLKNGPIQMANAYNKYGGTMPPDVKAASGKAFAKLASTGSSSRLFVRSVPAVSEDDYDTLYLSPVTVGSSVMQLIIDTGSSDLWVFSNLMPSSQQLGQNLYNPIVSGKLIPGTWSITYGDGSAGAGQVYADKVAVGEITATAQAVEAATSASSLFLQDTASDGVLGLAASALNSVRPAKQSTFFDNVTRQLRSALFTVNFKKSVPGTFTFGFINASQYTGPITYTPVAPSNRQQVGFWAFNMSGYSVGKGAVTAKPISAIVDTGTSLAYVPQDVATAFYNQVPGAGYSSTYGGYILPCTATPPAFNMQVNGVLQTVPGSYLVYGPVDYDGNCFGGLQASTGMPFNIIGAIILKSQFVVFDNSTSPARIGWAKQPGVVYS</sequence>
<dbReference type="GO" id="GO:0006508">
    <property type="term" value="P:proteolysis"/>
    <property type="evidence" value="ECO:0007669"/>
    <property type="project" value="UniProtKB-KW"/>
</dbReference>